<keyword evidence="2" id="KW-0863">Zinc-finger</keyword>
<feature type="region of interest" description="Disordered" evidence="4">
    <location>
        <begin position="299"/>
        <end position="318"/>
    </location>
</feature>
<feature type="domain" description="CW-type" evidence="5">
    <location>
        <begin position="565"/>
        <end position="625"/>
    </location>
</feature>
<evidence type="ECO:0000256" key="3">
    <source>
        <dbReference type="ARBA" id="ARBA00022833"/>
    </source>
</evidence>
<feature type="compositionally biased region" description="Polar residues" evidence="4">
    <location>
        <begin position="21"/>
        <end position="35"/>
    </location>
</feature>
<name>A0A7S2Q5B8_9STRA</name>
<dbReference type="PROSITE" id="PS51050">
    <property type="entry name" value="ZF_CW"/>
    <property type="match status" value="2"/>
</dbReference>
<accession>A0A7S2Q5B8</accession>
<dbReference type="PANTHER" id="PTHR15999:SF2">
    <property type="entry name" value="ZINC FINGER CW-TYPE PWWP DOMAIN PROTEIN 1"/>
    <property type="match status" value="1"/>
</dbReference>
<dbReference type="EMBL" id="HBGZ01033792">
    <property type="protein sequence ID" value="CAD9633040.1"/>
    <property type="molecule type" value="Transcribed_RNA"/>
</dbReference>
<protein>
    <recommendedName>
        <fullName evidence="5">CW-type domain-containing protein</fullName>
    </recommendedName>
</protein>
<evidence type="ECO:0000313" key="6">
    <source>
        <dbReference type="EMBL" id="CAD9633040.1"/>
    </source>
</evidence>
<feature type="compositionally biased region" description="Polar residues" evidence="4">
    <location>
        <begin position="101"/>
        <end position="115"/>
    </location>
</feature>
<feature type="compositionally biased region" description="Low complexity" evidence="4">
    <location>
        <begin position="261"/>
        <end position="273"/>
    </location>
</feature>
<feature type="region of interest" description="Disordered" evidence="4">
    <location>
        <begin position="190"/>
        <end position="279"/>
    </location>
</feature>
<feature type="compositionally biased region" description="Low complexity" evidence="4">
    <location>
        <begin position="127"/>
        <end position="149"/>
    </location>
</feature>
<feature type="compositionally biased region" description="Basic residues" evidence="4">
    <location>
        <begin position="395"/>
        <end position="407"/>
    </location>
</feature>
<dbReference type="InterPro" id="IPR011124">
    <property type="entry name" value="Znf_CW"/>
</dbReference>
<dbReference type="Gene3D" id="3.30.40.100">
    <property type="match status" value="2"/>
</dbReference>
<dbReference type="PANTHER" id="PTHR15999">
    <property type="entry name" value="ZINC FINGER CW-TYPE PWWP DOMAIN PROTEIN 1"/>
    <property type="match status" value="1"/>
</dbReference>
<reference evidence="6" key="1">
    <citation type="submission" date="2021-01" db="EMBL/GenBank/DDBJ databases">
        <authorList>
            <person name="Corre E."/>
            <person name="Pelletier E."/>
            <person name="Niang G."/>
            <person name="Scheremetjew M."/>
            <person name="Finn R."/>
            <person name="Kale V."/>
            <person name="Holt S."/>
            <person name="Cochrane G."/>
            <person name="Meng A."/>
            <person name="Brown T."/>
            <person name="Cohen L."/>
        </authorList>
    </citation>
    <scope>NUCLEOTIDE SEQUENCE</scope>
    <source>
        <strain evidence="6">SM1012Den-03</strain>
    </source>
</reference>
<feature type="compositionally biased region" description="Low complexity" evidence="4">
    <location>
        <begin position="8"/>
        <end position="20"/>
    </location>
</feature>
<keyword evidence="3" id="KW-0862">Zinc</keyword>
<feature type="compositionally biased region" description="Basic residues" evidence="4">
    <location>
        <begin position="234"/>
        <end position="244"/>
    </location>
</feature>
<evidence type="ECO:0000256" key="4">
    <source>
        <dbReference type="SAM" id="MobiDB-lite"/>
    </source>
</evidence>
<dbReference type="AlphaFoldDB" id="A0A7S2Q5B8"/>
<evidence type="ECO:0000259" key="5">
    <source>
        <dbReference type="PROSITE" id="PS51050"/>
    </source>
</evidence>
<feature type="compositionally biased region" description="Polar residues" evidence="4">
    <location>
        <begin position="64"/>
        <end position="73"/>
    </location>
</feature>
<evidence type="ECO:0000256" key="1">
    <source>
        <dbReference type="ARBA" id="ARBA00022723"/>
    </source>
</evidence>
<dbReference type="Pfam" id="PF07496">
    <property type="entry name" value="zf-CW"/>
    <property type="match status" value="2"/>
</dbReference>
<gene>
    <name evidence="6" type="ORF">SMAR0320_LOCUS24238</name>
</gene>
<feature type="domain" description="CW-type" evidence="5">
    <location>
        <begin position="468"/>
        <end position="521"/>
    </location>
</feature>
<feature type="compositionally biased region" description="Basic and acidic residues" evidence="4">
    <location>
        <begin position="46"/>
        <end position="55"/>
    </location>
</feature>
<dbReference type="GO" id="GO:0008270">
    <property type="term" value="F:zinc ion binding"/>
    <property type="evidence" value="ECO:0007669"/>
    <property type="project" value="UniProtKB-KW"/>
</dbReference>
<feature type="region of interest" description="Disordered" evidence="4">
    <location>
        <begin position="395"/>
        <end position="420"/>
    </location>
</feature>
<evidence type="ECO:0000256" key="2">
    <source>
        <dbReference type="ARBA" id="ARBA00022771"/>
    </source>
</evidence>
<organism evidence="6">
    <name type="scientific">Skeletonema marinoi</name>
    <dbReference type="NCBI Taxonomy" id="267567"/>
    <lineage>
        <taxon>Eukaryota</taxon>
        <taxon>Sar</taxon>
        <taxon>Stramenopiles</taxon>
        <taxon>Ochrophyta</taxon>
        <taxon>Bacillariophyta</taxon>
        <taxon>Coscinodiscophyceae</taxon>
        <taxon>Thalassiosirophycidae</taxon>
        <taxon>Thalassiosirales</taxon>
        <taxon>Skeletonemataceae</taxon>
        <taxon>Skeletonema</taxon>
        <taxon>Skeletonema marinoi-dohrnii complex</taxon>
    </lineage>
</organism>
<proteinExistence type="predicted"/>
<feature type="region of interest" description="Disordered" evidence="4">
    <location>
        <begin position="1"/>
        <end position="176"/>
    </location>
</feature>
<dbReference type="InterPro" id="IPR042778">
    <property type="entry name" value="ZCWPW1/ZCWPW2"/>
</dbReference>
<sequence>MEASSNKPTTAEAEPPAATASDRTANATAASNVMSSLAGLGSTSSEDEKQKEKDVVGGTCLLKESSSASLPSRQQQQPKQQNTAMDVDTKAVINSVAAAPATSSNDSSAVIHSSGTNGGDAMQVDNKPASAPSAAAPSAAIKAASKPAATISNLPKSQPLRPSPSKPQQSAKAKARGIISTLVEASADSAFASKPAALPSAATVGTADGKKKKKEKDDKKKTSKKKSSVDGKKGKDKVKKKKEKVKSSLESKTKNLAKKLPTSATSSTPASSTGYSAQQAAVNDMMRRALEEDQYSALGSVVDTDSSDDEDYNPRRGVGKPILNRNTLLVAMKRHMRMEAMNTLSNFDGKSFLEDAEEYVERGGKASSSFVVNKAPTVLPDNNDDEELDVNGRRIGKRRKKKKHNRRGGGGNAFMSTPDASIGGQGVGSGGMDDDDGVGGGGVDSSGFDEDSLMAEDAEISIFGQTAGSSNATWVECDRCKKWRRLRGVVDARKLPSKWYCSMNKNDPERARCSAPEEEYDAATTPESAMDQRTRKHLRLWVRRLHGNEAYENRQRKKRSGTANAKEPYEWIRCCNPSCGKWRMLLRSMDASTIMDQCKDGEWYCVMNTWDEKAASCGAAQENLPALGCPPWVMRDH</sequence>
<keyword evidence="1" id="KW-0479">Metal-binding</keyword>